<dbReference type="InterPro" id="IPR032466">
    <property type="entry name" value="Metal_Hydrolase"/>
</dbReference>
<reference evidence="2 3" key="1">
    <citation type="submission" date="2023-07" db="EMBL/GenBank/DDBJ databases">
        <title>Sequencing the genomes of 1000 actinobacteria strains.</title>
        <authorList>
            <person name="Klenk H.-P."/>
        </authorList>
    </citation>
    <scope>NUCLEOTIDE SEQUENCE [LARGE SCALE GENOMIC DNA]</scope>
    <source>
        <strain evidence="2 3">DSM 19426</strain>
    </source>
</reference>
<dbReference type="EMBL" id="JAVDYG010000001">
    <property type="protein sequence ID" value="MDR7362931.1"/>
    <property type="molecule type" value="Genomic_DNA"/>
</dbReference>
<dbReference type="SUPFAM" id="SSF51338">
    <property type="entry name" value="Composite domain of metallo-dependent hydrolases"/>
    <property type="match status" value="1"/>
</dbReference>
<dbReference type="Gene3D" id="2.30.40.10">
    <property type="entry name" value="Urease, subunit C, domain 1"/>
    <property type="match status" value="1"/>
</dbReference>
<dbReference type="PANTHER" id="PTHR22642:SF2">
    <property type="entry name" value="PROTEIN LONG AFTER FAR-RED 3"/>
    <property type="match status" value="1"/>
</dbReference>
<dbReference type="InterPro" id="IPR013108">
    <property type="entry name" value="Amidohydro_3"/>
</dbReference>
<accession>A0ABU2BWP3</accession>
<dbReference type="Proteomes" id="UP001183648">
    <property type="component" value="Unassembled WGS sequence"/>
</dbReference>
<dbReference type="CDD" id="cd01300">
    <property type="entry name" value="YtcJ_like"/>
    <property type="match status" value="1"/>
</dbReference>
<dbReference type="RefSeq" id="WP_310302620.1">
    <property type="nucleotide sequence ID" value="NZ_BAAAPS010000013.1"/>
</dbReference>
<dbReference type="Gene3D" id="3.20.20.140">
    <property type="entry name" value="Metal-dependent hydrolases"/>
    <property type="match status" value="1"/>
</dbReference>
<evidence type="ECO:0000313" key="3">
    <source>
        <dbReference type="Proteomes" id="UP001183648"/>
    </source>
</evidence>
<dbReference type="InterPro" id="IPR011059">
    <property type="entry name" value="Metal-dep_hydrolase_composite"/>
</dbReference>
<feature type="domain" description="Amidohydrolase 3" evidence="1">
    <location>
        <begin position="52"/>
        <end position="546"/>
    </location>
</feature>
<keyword evidence="3" id="KW-1185">Reference proteome</keyword>
<evidence type="ECO:0000313" key="2">
    <source>
        <dbReference type="EMBL" id="MDR7362931.1"/>
    </source>
</evidence>
<gene>
    <name evidence="2" type="ORF">J2S63_002484</name>
</gene>
<organism evidence="2 3">
    <name type="scientific">Nocardioides marmoribigeumensis</name>
    <dbReference type="NCBI Taxonomy" id="433649"/>
    <lineage>
        <taxon>Bacteria</taxon>
        <taxon>Bacillati</taxon>
        <taxon>Actinomycetota</taxon>
        <taxon>Actinomycetes</taxon>
        <taxon>Propionibacteriales</taxon>
        <taxon>Nocardioidaceae</taxon>
        <taxon>Nocardioides</taxon>
    </lineage>
</organism>
<proteinExistence type="predicted"/>
<comment type="caution">
    <text evidence="2">The sequence shown here is derived from an EMBL/GenBank/DDBJ whole genome shotgun (WGS) entry which is preliminary data.</text>
</comment>
<evidence type="ECO:0000259" key="1">
    <source>
        <dbReference type="Pfam" id="PF07969"/>
    </source>
</evidence>
<dbReference type="PANTHER" id="PTHR22642">
    <property type="entry name" value="IMIDAZOLONEPROPIONASE"/>
    <property type="match status" value="1"/>
</dbReference>
<dbReference type="SUPFAM" id="SSF51556">
    <property type="entry name" value="Metallo-dependent hydrolases"/>
    <property type="match status" value="1"/>
</dbReference>
<protein>
    <submittedName>
        <fullName evidence="2">Amidohydrolase YtcJ</fullName>
    </submittedName>
</protein>
<dbReference type="Pfam" id="PF07969">
    <property type="entry name" value="Amidohydro_3"/>
    <property type="match status" value="1"/>
</dbReference>
<dbReference type="InterPro" id="IPR033932">
    <property type="entry name" value="YtcJ-like"/>
</dbReference>
<sequence length="550" mass="59376">MAPLDLLLRRDPSGPGRLWSAGGGPSYALGVRDGRVVAWDDEALAQRGRGTEEVDLTGRMLLPGFQDAHVHAVFAGVTVIRCDLAGLDGEAAQRRIVEASHLRPEGWLLGGGWSFDTFGRTPTAADLDLLVGDRPAWLTIRDGHAGWASSRTLALAGIDERTPDPADGYLERDEAGRPTGVLHEGAMDLVEGVLPPPSDEDYQAGLRAAQARLHSHGVTAWQDAILGDFAGWSDPTPYYMAAAADGTLTARVEGALWWRRGDGLEQVEELVHRRATSEVGRFRTGAVKVMQDGIVENGTASMLEPYLPHPDVCCLPGQESGISMVDPDMLREAAVRLDAQGFTLHVHAIGDRAVREALDAVEAARRANGPGGGRHHLAHIQVIHPDDVPRFAELDVTANCQALWATHEWQVDELCLPLVGEQRAAWHYPFADLARSGARLAMGSDWFVSSPDPLKAIRTAVTRVAPSQPEGTPPFLPDQAIDLDTALTAYTAGSAYVNRLDDVTGRLEVGMLADLAVLDRDLFAIPADELHEARVDLTLVDGRVVHERPV</sequence>
<name>A0ABU2BWP3_9ACTN</name>
<dbReference type="Gene3D" id="3.10.310.70">
    <property type="match status" value="1"/>
</dbReference>